<evidence type="ECO:0000313" key="1">
    <source>
        <dbReference type="EMBL" id="KAH1066937.1"/>
    </source>
</evidence>
<evidence type="ECO:0000313" key="2">
    <source>
        <dbReference type="Proteomes" id="UP000828251"/>
    </source>
</evidence>
<reference evidence="1 2" key="1">
    <citation type="journal article" date="2021" name="Plant Biotechnol. J.">
        <title>Multi-omics assisted identification of the key and species-specific regulatory components of drought-tolerant mechanisms in Gossypium stocksii.</title>
        <authorList>
            <person name="Yu D."/>
            <person name="Ke L."/>
            <person name="Zhang D."/>
            <person name="Wu Y."/>
            <person name="Sun Y."/>
            <person name="Mei J."/>
            <person name="Sun J."/>
            <person name="Sun Y."/>
        </authorList>
    </citation>
    <scope>NUCLEOTIDE SEQUENCE [LARGE SCALE GENOMIC DNA]</scope>
    <source>
        <strain evidence="2">cv. E1</strain>
        <tissue evidence="1">Leaf</tissue>
    </source>
</reference>
<accession>A0A9D3ZVK0</accession>
<name>A0A9D3ZVK0_9ROSI</name>
<dbReference type="AlphaFoldDB" id="A0A9D3ZVK0"/>
<organism evidence="1 2">
    <name type="scientific">Gossypium stocksii</name>
    <dbReference type="NCBI Taxonomy" id="47602"/>
    <lineage>
        <taxon>Eukaryota</taxon>
        <taxon>Viridiplantae</taxon>
        <taxon>Streptophyta</taxon>
        <taxon>Embryophyta</taxon>
        <taxon>Tracheophyta</taxon>
        <taxon>Spermatophyta</taxon>
        <taxon>Magnoliopsida</taxon>
        <taxon>eudicotyledons</taxon>
        <taxon>Gunneridae</taxon>
        <taxon>Pentapetalae</taxon>
        <taxon>rosids</taxon>
        <taxon>malvids</taxon>
        <taxon>Malvales</taxon>
        <taxon>Malvaceae</taxon>
        <taxon>Malvoideae</taxon>
        <taxon>Gossypium</taxon>
    </lineage>
</organism>
<dbReference type="Proteomes" id="UP000828251">
    <property type="component" value="Unassembled WGS sequence"/>
</dbReference>
<dbReference type="EMBL" id="JAIQCV010000009">
    <property type="protein sequence ID" value="KAH1066937.1"/>
    <property type="molecule type" value="Genomic_DNA"/>
</dbReference>
<comment type="caution">
    <text evidence="1">The sequence shown here is derived from an EMBL/GenBank/DDBJ whole genome shotgun (WGS) entry which is preliminary data.</text>
</comment>
<keyword evidence="2" id="KW-1185">Reference proteome</keyword>
<gene>
    <name evidence="1" type="ORF">J1N35_031924</name>
</gene>
<protein>
    <submittedName>
        <fullName evidence="1">Uncharacterized protein</fullName>
    </submittedName>
</protein>
<proteinExistence type="predicted"/>
<sequence length="99" mass="11650">MCEDSVWEFDQTLYERNPSSKKATMQRPQRVCWRSMGQRKVPFGAFGHGFARVGLNWCIARYVKRLGGRGRYWQLGKLSNAEETEEGCLEFPCFCWEIF</sequence>